<protein>
    <submittedName>
        <fullName evidence="2">Uncharacterized protein</fullName>
    </submittedName>
</protein>
<dbReference type="Gramene" id="rna-AYBTSS11_LOCUS4075">
    <property type="protein sequence ID" value="CAJ1927409.1"/>
    <property type="gene ID" value="gene-AYBTSS11_LOCUS4075"/>
</dbReference>
<accession>A0AA86SGG7</accession>
<organism evidence="2 3">
    <name type="scientific">Sphenostylis stenocarpa</name>
    <dbReference type="NCBI Taxonomy" id="92480"/>
    <lineage>
        <taxon>Eukaryota</taxon>
        <taxon>Viridiplantae</taxon>
        <taxon>Streptophyta</taxon>
        <taxon>Embryophyta</taxon>
        <taxon>Tracheophyta</taxon>
        <taxon>Spermatophyta</taxon>
        <taxon>Magnoliopsida</taxon>
        <taxon>eudicotyledons</taxon>
        <taxon>Gunneridae</taxon>
        <taxon>Pentapetalae</taxon>
        <taxon>rosids</taxon>
        <taxon>fabids</taxon>
        <taxon>Fabales</taxon>
        <taxon>Fabaceae</taxon>
        <taxon>Papilionoideae</taxon>
        <taxon>50 kb inversion clade</taxon>
        <taxon>NPAAA clade</taxon>
        <taxon>indigoferoid/millettioid clade</taxon>
        <taxon>Phaseoleae</taxon>
        <taxon>Sphenostylis</taxon>
    </lineage>
</organism>
<evidence type="ECO:0000313" key="3">
    <source>
        <dbReference type="Proteomes" id="UP001189624"/>
    </source>
</evidence>
<feature type="region of interest" description="Disordered" evidence="1">
    <location>
        <begin position="27"/>
        <end position="54"/>
    </location>
</feature>
<evidence type="ECO:0000256" key="1">
    <source>
        <dbReference type="SAM" id="MobiDB-lite"/>
    </source>
</evidence>
<sequence>MNKYSKVVDERACSSIKVEMNPEKVSWRKNNINRTQQSNPEDTDPEIQYIDRRN</sequence>
<dbReference type="Proteomes" id="UP001189624">
    <property type="component" value="Chromosome 2"/>
</dbReference>
<gene>
    <name evidence="2" type="ORF">AYBTSS11_LOCUS4075</name>
</gene>
<keyword evidence="3" id="KW-1185">Reference proteome</keyword>
<proteinExistence type="predicted"/>
<evidence type="ECO:0000313" key="2">
    <source>
        <dbReference type="EMBL" id="CAJ1927409.1"/>
    </source>
</evidence>
<reference evidence="2" key="1">
    <citation type="submission" date="2023-10" db="EMBL/GenBank/DDBJ databases">
        <authorList>
            <person name="Domelevo Entfellner J.-B."/>
        </authorList>
    </citation>
    <scope>NUCLEOTIDE SEQUENCE</scope>
</reference>
<feature type="compositionally biased region" description="Polar residues" evidence="1">
    <location>
        <begin position="28"/>
        <end position="40"/>
    </location>
</feature>
<name>A0AA86SGG7_9FABA</name>
<dbReference type="EMBL" id="OY731399">
    <property type="protein sequence ID" value="CAJ1927409.1"/>
    <property type="molecule type" value="Genomic_DNA"/>
</dbReference>
<dbReference type="AlphaFoldDB" id="A0AA86SGG7"/>